<dbReference type="Pfam" id="PF01425">
    <property type="entry name" value="Amidase"/>
    <property type="match status" value="1"/>
</dbReference>
<dbReference type="PANTHER" id="PTHR11895">
    <property type="entry name" value="TRANSAMIDASE"/>
    <property type="match status" value="1"/>
</dbReference>
<feature type="domain" description="Amidase" evidence="2">
    <location>
        <begin position="25"/>
        <end position="446"/>
    </location>
</feature>
<name>A0ABT1W967_9PROT</name>
<dbReference type="Proteomes" id="UP001524587">
    <property type="component" value="Unassembled WGS sequence"/>
</dbReference>
<feature type="compositionally biased region" description="Basic and acidic residues" evidence="1">
    <location>
        <begin position="484"/>
        <end position="497"/>
    </location>
</feature>
<feature type="region of interest" description="Disordered" evidence="1">
    <location>
        <begin position="471"/>
        <end position="533"/>
    </location>
</feature>
<proteinExistence type="predicted"/>
<evidence type="ECO:0000256" key="1">
    <source>
        <dbReference type="SAM" id="MobiDB-lite"/>
    </source>
</evidence>
<dbReference type="RefSeq" id="WP_422864404.1">
    <property type="nucleotide sequence ID" value="NZ_JAMSKV010000008.1"/>
</dbReference>
<dbReference type="EMBL" id="JAMSKV010000008">
    <property type="protein sequence ID" value="MCQ8278925.1"/>
    <property type="molecule type" value="Genomic_DNA"/>
</dbReference>
<organism evidence="3 4">
    <name type="scientific">Endosaccharibacter trunci</name>
    <dbReference type="NCBI Taxonomy" id="2812733"/>
    <lineage>
        <taxon>Bacteria</taxon>
        <taxon>Pseudomonadati</taxon>
        <taxon>Pseudomonadota</taxon>
        <taxon>Alphaproteobacteria</taxon>
        <taxon>Acetobacterales</taxon>
        <taxon>Acetobacteraceae</taxon>
        <taxon>Endosaccharibacter</taxon>
    </lineage>
</organism>
<dbReference type="InterPro" id="IPR000120">
    <property type="entry name" value="Amidase"/>
</dbReference>
<dbReference type="InterPro" id="IPR036928">
    <property type="entry name" value="AS_sf"/>
</dbReference>
<dbReference type="InterPro" id="IPR023631">
    <property type="entry name" value="Amidase_dom"/>
</dbReference>
<protein>
    <submittedName>
        <fullName evidence="3">Amidase</fullName>
    </submittedName>
</protein>
<dbReference type="PANTHER" id="PTHR11895:SF176">
    <property type="entry name" value="AMIDASE AMID-RELATED"/>
    <property type="match status" value="1"/>
</dbReference>
<reference evidence="3 4" key="1">
    <citation type="submission" date="2022-06" db="EMBL/GenBank/DDBJ databases">
        <title>Endosaccharibacter gen. nov., sp. nov., endophytic bacteria isolated from sugarcane.</title>
        <authorList>
            <person name="Pitiwittayakul N."/>
            <person name="Yukphan P."/>
            <person name="Charoenyingcharoen P."/>
            <person name="Tanasupawat S."/>
        </authorList>
    </citation>
    <scope>NUCLEOTIDE SEQUENCE [LARGE SCALE GENOMIC DNA]</scope>
    <source>
        <strain evidence="3 4">KSS8</strain>
    </source>
</reference>
<keyword evidence="4" id="KW-1185">Reference proteome</keyword>
<evidence type="ECO:0000313" key="4">
    <source>
        <dbReference type="Proteomes" id="UP001524587"/>
    </source>
</evidence>
<evidence type="ECO:0000313" key="3">
    <source>
        <dbReference type="EMBL" id="MCQ8278925.1"/>
    </source>
</evidence>
<comment type="caution">
    <text evidence="3">The sequence shown here is derived from an EMBL/GenBank/DDBJ whole genome shotgun (WGS) entry which is preliminary data.</text>
</comment>
<dbReference type="SUPFAM" id="SSF75304">
    <property type="entry name" value="Amidase signature (AS) enzymes"/>
    <property type="match status" value="1"/>
</dbReference>
<gene>
    <name evidence="3" type="ORF">NFI95_10755</name>
</gene>
<evidence type="ECO:0000259" key="2">
    <source>
        <dbReference type="Pfam" id="PF01425"/>
    </source>
</evidence>
<dbReference type="Gene3D" id="3.90.1300.10">
    <property type="entry name" value="Amidase signature (AS) domain"/>
    <property type="match status" value="1"/>
</dbReference>
<accession>A0ABT1W967</accession>
<sequence>MTALWELSATAAAELLCRGEISSVELTESCIARAQVIQPLVHAYITPTFEHARNEAVRADAMRRRGEGGSLCGIPYAVKDTYFTADIPTTAGSRAPLNRPLGEEATIVTRMRAAGAVLMGKLNTWEFGTGTGEILPDLPYPIARNPWDPRYFTGGSSSGCGAVVPAGGALLAFGSDTGGSIRYPAAACGLIGLKPTYGRVSRAGLLPNSYSLDVAGPLGWTTSDCAHALQAVAGRDPRDPVSTERSPDDFTASLENVSPGLRIGLLTDCFEPGMTVDADIARALDAAADCLRALGFMIVPVHLPHDRLIFRDCMRVINSCESAAIHRDLYAEWQGLMGRALKDKIVGGLQIAGVDYVTAIRWRRTLSDAVSSILADVDAILTFGTTTSPPPLDDARAVHRFTLDSNMAMASVSGHPALSFCTGLASSGLPLNAQLIGRHFAEGTLLMISHAYETATNWRPAKPVLLSGTAEFAASPAPGPDTPQQDHVRADAMRRSLDASITRLGPAPRSAEPQHIPVFTPGPQGPRLQEPTP</sequence>